<dbReference type="WBParaSite" id="maker-uti_cns_0010321-snap-gene-0.3-mRNA-1">
    <property type="protein sequence ID" value="maker-uti_cns_0010321-snap-gene-0.3-mRNA-1"/>
    <property type="gene ID" value="maker-uti_cns_0010321-snap-gene-0.3"/>
</dbReference>
<accession>A0A1I8HNP5</accession>
<evidence type="ECO:0000256" key="1">
    <source>
        <dbReference type="SAM" id="MobiDB-lite"/>
    </source>
</evidence>
<organism evidence="2 3">
    <name type="scientific">Macrostomum lignano</name>
    <dbReference type="NCBI Taxonomy" id="282301"/>
    <lineage>
        <taxon>Eukaryota</taxon>
        <taxon>Metazoa</taxon>
        <taxon>Spiralia</taxon>
        <taxon>Lophotrochozoa</taxon>
        <taxon>Platyhelminthes</taxon>
        <taxon>Rhabditophora</taxon>
        <taxon>Macrostomorpha</taxon>
        <taxon>Macrostomida</taxon>
        <taxon>Macrostomidae</taxon>
        <taxon>Macrostomum</taxon>
    </lineage>
</organism>
<evidence type="ECO:0000313" key="3">
    <source>
        <dbReference type="WBParaSite" id="maker-uti_cns_0007060-snap-gene-0.6-mRNA-1"/>
    </source>
</evidence>
<feature type="compositionally biased region" description="Low complexity" evidence="1">
    <location>
        <begin position="237"/>
        <end position="254"/>
    </location>
</feature>
<dbReference type="Proteomes" id="UP000095280">
    <property type="component" value="Unplaced"/>
</dbReference>
<evidence type="ECO:0000313" key="2">
    <source>
        <dbReference type="Proteomes" id="UP000095280"/>
    </source>
</evidence>
<protein>
    <submittedName>
        <fullName evidence="3 4">Uncharacterized protein</fullName>
    </submittedName>
</protein>
<dbReference type="AlphaFoldDB" id="A0A1I8HNP5"/>
<name>A0A1I8HNP5_9PLAT</name>
<sequence length="254" mass="27142">MHQLHVPASVSCPGELNPVPQMAPVPFAPALQRVRENRQLAQVHKALTSGLNPLDDVFSWMDQDNNSAISGKLAEQSKLTASKFNFMYFRIRIPDYRAVLNSLVQVAKSESLFSEEKLRKWTLGYRFRLQKGAPIKAALRAFSCRLGIESDSDIVFCRDGFFGDPAAGTLSSPTGIPHQMLLGDVTAVGCGLTNGSSIFVSKSTPMEREAAAAVLRVIDEEPAGGEEGEGGAGSPSGEGSSTSPSPSASETVNE</sequence>
<feature type="region of interest" description="Disordered" evidence="1">
    <location>
        <begin position="217"/>
        <end position="254"/>
    </location>
</feature>
<keyword evidence="2" id="KW-1185">Reference proteome</keyword>
<feature type="compositionally biased region" description="Acidic residues" evidence="1">
    <location>
        <begin position="220"/>
        <end position="229"/>
    </location>
</feature>
<dbReference type="WBParaSite" id="maker-uti_cns_0007060-snap-gene-0.6-mRNA-1">
    <property type="protein sequence ID" value="maker-uti_cns_0007060-snap-gene-0.6-mRNA-1"/>
    <property type="gene ID" value="maker-uti_cns_0007060-snap-gene-0.6"/>
</dbReference>
<proteinExistence type="predicted"/>
<evidence type="ECO:0000313" key="4">
    <source>
        <dbReference type="WBParaSite" id="maker-uti_cns_0010321-snap-gene-0.3-mRNA-1"/>
    </source>
</evidence>
<reference evidence="3 4" key="1">
    <citation type="submission" date="2016-11" db="UniProtKB">
        <authorList>
            <consortium name="WormBaseParasite"/>
        </authorList>
    </citation>
    <scope>IDENTIFICATION</scope>
</reference>